<dbReference type="EMBL" id="GBRH01179806">
    <property type="protein sequence ID" value="JAE18090.1"/>
    <property type="molecule type" value="Transcribed_RNA"/>
</dbReference>
<accession>A0A0A9FZ48</accession>
<reference evidence="1" key="1">
    <citation type="submission" date="2014-09" db="EMBL/GenBank/DDBJ databases">
        <authorList>
            <person name="Magalhaes I.L.F."/>
            <person name="Oliveira U."/>
            <person name="Santos F.R."/>
            <person name="Vidigal T.H.D.A."/>
            <person name="Brescovit A.D."/>
            <person name="Santos A.J."/>
        </authorList>
    </citation>
    <scope>NUCLEOTIDE SEQUENCE</scope>
    <source>
        <tissue evidence="1">Shoot tissue taken approximately 20 cm above the soil surface</tissue>
    </source>
</reference>
<evidence type="ECO:0000313" key="1">
    <source>
        <dbReference type="EMBL" id="JAE18090.1"/>
    </source>
</evidence>
<proteinExistence type="predicted"/>
<reference evidence="1" key="2">
    <citation type="journal article" date="2015" name="Data Brief">
        <title>Shoot transcriptome of the giant reed, Arundo donax.</title>
        <authorList>
            <person name="Barrero R.A."/>
            <person name="Guerrero F.D."/>
            <person name="Moolhuijzen P."/>
            <person name="Goolsby J.A."/>
            <person name="Tidwell J."/>
            <person name="Bellgard S.E."/>
            <person name="Bellgard M.I."/>
        </authorList>
    </citation>
    <scope>NUCLEOTIDE SEQUENCE</scope>
    <source>
        <tissue evidence="1">Shoot tissue taken approximately 20 cm above the soil surface</tissue>
    </source>
</reference>
<sequence>MLRAAQRKIAWYPGHDWPMLPGVLASAPRKCKSGTLMQKFYLSVVRLCIICMNYQILLAERGIEARRLSYSKRMMLFLSIMLEDPSP</sequence>
<protein>
    <submittedName>
        <fullName evidence="1">Ij1</fullName>
    </submittedName>
</protein>
<name>A0A0A9FZ48_ARUDO</name>
<dbReference type="AlphaFoldDB" id="A0A0A9FZ48"/>
<organism evidence="1">
    <name type="scientific">Arundo donax</name>
    <name type="common">Giant reed</name>
    <name type="synonym">Donax arundinaceus</name>
    <dbReference type="NCBI Taxonomy" id="35708"/>
    <lineage>
        <taxon>Eukaryota</taxon>
        <taxon>Viridiplantae</taxon>
        <taxon>Streptophyta</taxon>
        <taxon>Embryophyta</taxon>
        <taxon>Tracheophyta</taxon>
        <taxon>Spermatophyta</taxon>
        <taxon>Magnoliopsida</taxon>
        <taxon>Liliopsida</taxon>
        <taxon>Poales</taxon>
        <taxon>Poaceae</taxon>
        <taxon>PACMAD clade</taxon>
        <taxon>Arundinoideae</taxon>
        <taxon>Arundineae</taxon>
        <taxon>Arundo</taxon>
    </lineage>
</organism>